<feature type="domain" description="Calcineurin-like phosphoesterase" evidence="1">
    <location>
        <begin position="8"/>
        <end position="107"/>
    </location>
</feature>
<protein>
    <recommendedName>
        <fullName evidence="1">Calcineurin-like phosphoesterase domain-containing protein</fullName>
    </recommendedName>
</protein>
<comment type="caution">
    <text evidence="2">The sequence shown here is derived from an EMBL/GenBank/DDBJ whole genome shotgun (WGS) entry which is preliminary data.</text>
</comment>
<dbReference type="PANTHER" id="PTHR47474">
    <property type="entry name" value="TYROSINE-PROTEIN PHOSPHATASE RLPH2"/>
    <property type="match status" value="1"/>
</dbReference>
<dbReference type="InterPro" id="IPR004843">
    <property type="entry name" value="Calcineurin-like_PHP"/>
</dbReference>
<dbReference type="Gene3D" id="3.60.21.10">
    <property type="match status" value="1"/>
</dbReference>
<gene>
    <name evidence="2" type="ORF">AXG93_2446s1200</name>
</gene>
<dbReference type="PANTHER" id="PTHR47474:SF1">
    <property type="entry name" value="TYROSINE-PROTEIN PHOSPHATASE RLPH2"/>
    <property type="match status" value="1"/>
</dbReference>
<evidence type="ECO:0000313" key="3">
    <source>
        <dbReference type="Proteomes" id="UP000077202"/>
    </source>
</evidence>
<reference evidence="2" key="1">
    <citation type="submission" date="2016-03" db="EMBL/GenBank/DDBJ databases">
        <title>Mechanisms controlling the formation of the plant cell surface in tip-growing cells are functionally conserved among land plants.</title>
        <authorList>
            <person name="Honkanen S."/>
            <person name="Jones V.A."/>
            <person name="Morieri G."/>
            <person name="Champion C."/>
            <person name="Hetherington A.J."/>
            <person name="Kelly S."/>
            <person name="Saint-Marcoux D."/>
            <person name="Proust H."/>
            <person name="Prescott H."/>
            <person name="Dolan L."/>
        </authorList>
    </citation>
    <scope>NUCLEOTIDE SEQUENCE [LARGE SCALE GENOMIC DNA]</scope>
    <source>
        <tissue evidence="2">Whole gametophyte</tissue>
    </source>
</reference>
<dbReference type="Proteomes" id="UP000077202">
    <property type="component" value="Unassembled WGS sequence"/>
</dbReference>
<dbReference type="Pfam" id="PF00149">
    <property type="entry name" value="Metallophos"/>
    <property type="match status" value="1"/>
</dbReference>
<sequence>MATGRVTICIGDIHGHVEKLERLWRNLELRLGAEEFGGCTVIFLGDYNDRGHQPRGVIDFLISLRKAYPQQKQVFLCGNHDFAFMACLGILPRPPAGFSYSSTWTKYLQNEKMEGWWQGEGQDDIHLQGRRWAGNIGIRMNPAKGILYKGSTYDAAVTFESYGVAHGDRAGLIAAVPEHHKQFLRNLSWVHEEDGAGETGDPATSYSRIIAVHAGLESTKSVEDQLRPLLEKDSTIARLEPLYGRKNVLKIPQELADERVMLVSGHHGCLILDGLRLIIDEGGGMPNNPIAAVILPSRIIVRDTDAPISPAPTISSSVTPALVPQLFESKDTNLLQKMSMRSNWILSPLRAQADTLEDFSDEEKLCLVL</sequence>
<dbReference type="AlphaFoldDB" id="A0A176W6T2"/>
<proteinExistence type="predicted"/>
<dbReference type="SUPFAM" id="SSF56300">
    <property type="entry name" value="Metallo-dependent phosphatases"/>
    <property type="match status" value="1"/>
</dbReference>
<organism evidence="2 3">
    <name type="scientific">Marchantia polymorpha subsp. ruderalis</name>
    <dbReference type="NCBI Taxonomy" id="1480154"/>
    <lineage>
        <taxon>Eukaryota</taxon>
        <taxon>Viridiplantae</taxon>
        <taxon>Streptophyta</taxon>
        <taxon>Embryophyta</taxon>
        <taxon>Marchantiophyta</taxon>
        <taxon>Marchantiopsida</taxon>
        <taxon>Marchantiidae</taxon>
        <taxon>Marchantiales</taxon>
        <taxon>Marchantiaceae</taxon>
        <taxon>Marchantia</taxon>
    </lineage>
</organism>
<name>A0A176W6T2_MARPO</name>
<dbReference type="InterPro" id="IPR029052">
    <property type="entry name" value="Metallo-depent_PP-like"/>
</dbReference>
<evidence type="ECO:0000259" key="1">
    <source>
        <dbReference type="Pfam" id="PF00149"/>
    </source>
</evidence>
<dbReference type="GO" id="GO:0016787">
    <property type="term" value="F:hydrolase activity"/>
    <property type="evidence" value="ECO:0007669"/>
    <property type="project" value="InterPro"/>
</dbReference>
<evidence type="ECO:0000313" key="2">
    <source>
        <dbReference type="EMBL" id="OAE28778.1"/>
    </source>
</evidence>
<dbReference type="EMBL" id="LVLJ01001671">
    <property type="protein sequence ID" value="OAE28778.1"/>
    <property type="molecule type" value="Genomic_DNA"/>
</dbReference>
<keyword evidence="3" id="KW-1185">Reference proteome</keyword>
<accession>A0A176W6T2</accession>